<dbReference type="SUPFAM" id="SSF89562">
    <property type="entry name" value="RraA-like"/>
    <property type="match status" value="1"/>
</dbReference>
<dbReference type="GO" id="GO:0006207">
    <property type="term" value="P:'de novo' pyrimidine nucleobase biosynthetic process"/>
    <property type="evidence" value="ECO:0007669"/>
    <property type="project" value="InterPro"/>
</dbReference>
<dbReference type="NCBIfam" id="NF005442">
    <property type="entry name" value="PRK07028.1"/>
    <property type="match status" value="1"/>
</dbReference>
<dbReference type="GeneID" id="97550234"/>
<dbReference type="AlphaFoldDB" id="A0A2V2N514"/>
<name>A0A2V2N514_9EURY</name>
<dbReference type="Pfam" id="PF03737">
    <property type="entry name" value="RraA-like"/>
    <property type="match status" value="1"/>
</dbReference>
<keyword evidence="1" id="KW-0456">Lyase</keyword>
<dbReference type="InterPro" id="IPR011060">
    <property type="entry name" value="RibuloseP-bd_barrel"/>
</dbReference>
<sequence>MNPPILQVALDLVETDRALRIAEAAVAGGADWLEAGTPLIKSEGMAAVTALAKAFPGKTIVADMKTADTGAIEVEMAAKAGASVVCVLGSADDEVIAESVRAGAKYGVKIMTDLLNVSDPPARARVLETLGVDIIAVHTGIDQQMTGKNPLDVLTQIIGTVSVQIAIAGGIDAAIASEAVRIGADIVIVGGWIVRASDVTGSAREIRSSLDNPGPGGWQPPDKESEIRKIFSMVSAPHVTDAMHRKGAMHGLFPLCPGTKATGRAVTVQTIGGDWAKPVEAINTAGEGDFLVISNDEVTSVAPWGELATLSAKNRGVTGVVIDGAVRDVDDIRKMNFPLWAKATVPNAGEPKGFGEINAEIRCAGQTVRPGDWIVADESGVVVIPKERAYEVARRALEVKKTEDRIRAEIRDGSTLAEVMNLLRWEKQ</sequence>
<dbReference type="Pfam" id="PF00215">
    <property type="entry name" value="OMPdecase"/>
    <property type="match status" value="1"/>
</dbReference>
<dbReference type="RefSeq" id="WP_109969227.1">
    <property type="nucleotide sequence ID" value="NZ_CP176093.1"/>
</dbReference>
<dbReference type="SUPFAM" id="SSF51366">
    <property type="entry name" value="Ribulose-phoshate binding barrel"/>
    <property type="match status" value="1"/>
</dbReference>
<comment type="caution">
    <text evidence="4">The sequence shown here is derived from an EMBL/GenBank/DDBJ whole genome shotgun (WGS) entry which is preliminary data.</text>
</comment>
<dbReference type="GO" id="GO:0019854">
    <property type="term" value="P:L-ascorbic acid catabolic process"/>
    <property type="evidence" value="ECO:0007669"/>
    <property type="project" value="TreeGrafter"/>
</dbReference>
<dbReference type="InterPro" id="IPR005493">
    <property type="entry name" value="RraA/RraA-like"/>
</dbReference>
<dbReference type="CDD" id="cd04726">
    <property type="entry name" value="KGPDC_HPS"/>
    <property type="match status" value="1"/>
</dbReference>
<dbReference type="InterPro" id="IPR017120">
    <property type="entry name" value="Bifunct_HPS/DMK_prd"/>
</dbReference>
<evidence type="ECO:0000256" key="2">
    <source>
        <dbReference type="ARBA" id="ARBA00023277"/>
    </source>
</evidence>
<dbReference type="PIRSF" id="PIRSF037137">
    <property type="entry name" value="HPS_DMK_prd"/>
    <property type="match status" value="1"/>
</dbReference>
<reference evidence="4 5" key="1">
    <citation type="submission" date="2018-05" db="EMBL/GenBank/DDBJ databases">
        <title>Draft genome of Methanospirillum lacunae Ki8-1.</title>
        <authorList>
            <person name="Dueholm M.S."/>
            <person name="Nielsen P.H."/>
            <person name="Bakmann L.F."/>
            <person name="Otzen D.E."/>
        </authorList>
    </citation>
    <scope>NUCLEOTIDE SEQUENCE [LARGE SCALE GENOMIC DNA]</scope>
    <source>
        <strain evidence="4 5">Ki8-1</strain>
    </source>
</reference>
<dbReference type="Gene3D" id="3.50.30.40">
    <property type="entry name" value="Ribonuclease E inhibitor RraA/RraA-like"/>
    <property type="match status" value="1"/>
</dbReference>
<gene>
    <name evidence="4" type="ORF">DK846_12195</name>
</gene>
<keyword evidence="5" id="KW-1185">Reference proteome</keyword>
<evidence type="ECO:0000313" key="5">
    <source>
        <dbReference type="Proteomes" id="UP000245657"/>
    </source>
</evidence>
<dbReference type="SMART" id="SM00934">
    <property type="entry name" value="OMPdecase"/>
    <property type="match status" value="1"/>
</dbReference>
<dbReference type="InterPro" id="IPR041710">
    <property type="entry name" value="HPS/KGPDC"/>
</dbReference>
<accession>A0A2V2N514</accession>
<dbReference type="Proteomes" id="UP000245657">
    <property type="component" value="Unassembled WGS sequence"/>
</dbReference>
<dbReference type="CDD" id="cd16841">
    <property type="entry name" value="RraA_family"/>
    <property type="match status" value="1"/>
</dbReference>
<dbReference type="EMBL" id="QGMY01000008">
    <property type="protein sequence ID" value="PWR71608.1"/>
    <property type="molecule type" value="Genomic_DNA"/>
</dbReference>
<dbReference type="PANTHER" id="PTHR35039:SF3">
    <property type="entry name" value="3-KETO-L-GULONATE-6-PHOSPHATE DECARBOXYLASE SGBH-RELATED"/>
    <property type="match status" value="1"/>
</dbReference>
<proteinExistence type="predicted"/>
<dbReference type="InterPro" id="IPR001754">
    <property type="entry name" value="OMPdeCOase_dom"/>
</dbReference>
<evidence type="ECO:0000313" key="4">
    <source>
        <dbReference type="EMBL" id="PWR71608.1"/>
    </source>
</evidence>
<dbReference type="GO" id="GO:0004590">
    <property type="term" value="F:orotidine-5'-phosphate decarboxylase activity"/>
    <property type="evidence" value="ECO:0007669"/>
    <property type="project" value="InterPro"/>
</dbReference>
<feature type="domain" description="Orotidine 5'-phosphate decarboxylase" evidence="3">
    <location>
        <begin position="5"/>
        <end position="206"/>
    </location>
</feature>
<dbReference type="Gene3D" id="3.20.20.70">
    <property type="entry name" value="Aldolase class I"/>
    <property type="match status" value="1"/>
</dbReference>
<protein>
    <submittedName>
        <fullName evidence="4">Bifunctional hexulose-6-phosphate synthase/ribonuclease regulator</fullName>
    </submittedName>
</protein>
<dbReference type="InterPro" id="IPR036704">
    <property type="entry name" value="RraA/RraA-like_sf"/>
</dbReference>
<dbReference type="PANTHER" id="PTHR35039">
    <property type="entry name" value="3-KETO-L-GULONATE-6-PHOSPHATE DECARBOXYLASE SGBH-RELATED"/>
    <property type="match status" value="1"/>
</dbReference>
<keyword evidence="2" id="KW-0119">Carbohydrate metabolism</keyword>
<dbReference type="GO" id="GO:0033982">
    <property type="term" value="F:3-dehydro-L-gulonate-6-phosphate decarboxylase activity"/>
    <property type="evidence" value="ECO:0007669"/>
    <property type="project" value="TreeGrafter"/>
</dbReference>
<evidence type="ECO:0000256" key="1">
    <source>
        <dbReference type="ARBA" id="ARBA00023239"/>
    </source>
</evidence>
<dbReference type="InterPro" id="IPR013785">
    <property type="entry name" value="Aldolase_TIM"/>
</dbReference>
<dbReference type="OrthoDB" id="15246at2157"/>
<organism evidence="4 5">
    <name type="scientific">Methanospirillum lacunae</name>
    <dbReference type="NCBI Taxonomy" id="668570"/>
    <lineage>
        <taxon>Archaea</taxon>
        <taxon>Methanobacteriati</taxon>
        <taxon>Methanobacteriota</taxon>
        <taxon>Stenosarchaea group</taxon>
        <taxon>Methanomicrobia</taxon>
        <taxon>Methanomicrobiales</taxon>
        <taxon>Methanospirillaceae</taxon>
        <taxon>Methanospirillum</taxon>
    </lineage>
</organism>
<evidence type="ECO:0000259" key="3">
    <source>
        <dbReference type="SMART" id="SM00934"/>
    </source>
</evidence>